<dbReference type="PANTHER" id="PTHR11604:SF0">
    <property type="entry name" value="PROFILIN"/>
    <property type="match status" value="1"/>
</dbReference>
<dbReference type="RefSeq" id="XP_045597772.1">
    <property type="nucleotide sequence ID" value="XM_045741816.2"/>
</dbReference>
<evidence type="ECO:0000256" key="3">
    <source>
        <dbReference type="ARBA" id="ARBA00011583"/>
    </source>
</evidence>
<dbReference type="CDD" id="cd00148">
    <property type="entry name" value="PROF"/>
    <property type="match status" value="1"/>
</dbReference>
<dbReference type="OrthoDB" id="421374at2759"/>
<keyword evidence="5" id="KW-0963">Cytoplasm</keyword>
<dbReference type="PRINTS" id="PR01640">
    <property type="entry name" value="PROFILINPLNT"/>
</dbReference>
<keyword evidence="6 9" id="KW-0009">Actin-binding</keyword>
<dbReference type="SUPFAM" id="SSF55770">
    <property type="entry name" value="Profilin (actin-binding protein)"/>
    <property type="match status" value="1"/>
</dbReference>
<evidence type="ECO:0000256" key="7">
    <source>
        <dbReference type="ARBA" id="ARBA00023212"/>
    </source>
</evidence>
<dbReference type="GO" id="GO:0005856">
    <property type="term" value="C:cytoskeleton"/>
    <property type="evidence" value="ECO:0007669"/>
    <property type="project" value="UniProtKB-SubCell"/>
</dbReference>
<dbReference type="PRINTS" id="PR00392">
    <property type="entry name" value="PROFILIN"/>
</dbReference>
<keyword evidence="7 8" id="KW-0206">Cytoskeleton</keyword>
<dbReference type="PANTHER" id="PTHR11604">
    <property type="entry name" value="PROFILIN"/>
    <property type="match status" value="1"/>
</dbReference>
<evidence type="ECO:0000256" key="9">
    <source>
        <dbReference type="RuleBase" id="RU003909"/>
    </source>
</evidence>
<evidence type="ECO:0000313" key="10">
    <source>
        <dbReference type="EMBL" id="AIE17744.1"/>
    </source>
</evidence>
<comment type="subcellular location">
    <subcellularLocation>
        <location evidence="1">Cytoplasm</location>
        <location evidence="1">Cytoskeleton</location>
    </subcellularLocation>
</comment>
<evidence type="ECO:0000256" key="5">
    <source>
        <dbReference type="ARBA" id="ARBA00022490"/>
    </source>
</evidence>
<evidence type="ECO:0000256" key="2">
    <source>
        <dbReference type="ARBA" id="ARBA00010058"/>
    </source>
</evidence>
<dbReference type="GO" id="GO:0005938">
    <property type="term" value="C:cell cortex"/>
    <property type="evidence" value="ECO:0007669"/>
    <property type="project" value="TreeGrafter"/>
</dbReference>
<dbReference type="KEGG" id="pcla:123757892"/>
<sequence length="125" mass="13759">MSWNTYVENLENTSGVTKAAIYGLDGSPWAASQGWTATPKQIQDIVKAFADPSSLRASGIWLGEDKYFFLSSDSEVMRGKKGQNGVHICKTKSAIIIGYYEDPIQPGQCAKEVENVAEYLKGQNY</sequence>
<dbReference type="PROSITE" id="PS00414">
    <property type="entry name" value="PROFILIN"/>
    <property type="match status" value="1"/>
</dbReference>
<dbReference type="InterPro" id="IPR048278">
    <property type="entry name" value="PFN"/>
</dbReference>
<comment type="similarity">
    <text evidence="2 9">Belongs to the profilin family.</text>
</comment>
<accession>A0A3G0Z6G9</accession>
<dbReference type="SMART" id="SM00392">
    <property type="entry name" value="PROF"/>
    <property type="match status" value="1"/>
</dbReference>
<evidence type="ECO:0000256" key="1">
    <source>
        <dbReference type="ARBA" id="ARBA00004245"/>
    </source>
</evidence>
<dbReference type="RefSeq" id="XP_045597782.1">
    <property type="nucleotide sequence ID" value="XM_045741826.2"/>
</dbReference>
<dbReference type="GeneID" id="123757892"/>
<evidence type="ECO:0000256" key="4">
    <source>
        <dbReference type="ARBA" id="ARBA00013422"/>
    </source>
</evidence>
<dbReference type="Gene3D" id="3.30.450.30">
    <property type="entry name" value="Dynein light chain 2a, cytoplasmic"/>
    <property type="match status" value="1"/>
</dbReference>
<dbReference type="InterPro" id="IPR027310">
    <property type="entry name" value="Profilin_CS"/>
</dbReference>
<comment type="subunit">
    <text evidence="3 8">Occurs in many kinds of cells as a complex with monomeric actin in a 1:1 ratio.</text>
</comment>
<dbReference type="InterPro" id="IPR036140">
    <property type="entry name" value="PFN_sf"/>
</dbReference>
<reference evidence="10" key="1">
    <citation type="journal article" date="2014" name="J Chem Pharm Res">
        <title>Molecular cloning and expression analysis of profilin in red swamp crayfish Procambarus clarkia.</title>
        <authorList>
            <person name="Shui Y."/>
            <person name="Xu Z.-H."/>
            <person name="Shen H.-S."/>
            <person name="Zhou X."/>
        </authorList>
    </citation>
    <scope>NUCLEOTIDE SEQUENCE</scope>
</reference>
<dbReference type="Pfam" id="PF00235">
    <property type="entry name" value="Profilin"/>
    <property type="match status" value="1"/>
</dbReference>
<dbReference type="AlphaFoldDB" id="A0A3G0Z6G9"/>
<evidence type="ECO:0000256" key="6">
    <source>
        <dbReference type="ARBA" id="ARBA00023203"/>
    </source>
</evidence>
<dbReference type="InterPro" id="IPR005455">
    <property type="entry name" value="PFN_euk"/>
</dbReference>
<comment type="function">
    <text evidence="8">Binds to actin and affects the structure of the cytoskeleton. At high concentrations, profilin prevents the polymerization of actin, whereas it enhances it at low concentrations.</text>
</comment>
<protein>
    <recommendedName>
        <fullName evidence="4 9">Profilin</fullName>
    </recommendedName>
</protein>
<dbReference type="EMBL" id="KJ150295">
    <property type="protein sequence ID" value="AIE17744.1"/>
    <property type="molecule type" value="mRNA"/>
</dbReference>
<dbReference type="FunFam" id="3.30.450.30:FF:000001">
    <property type="entry name" value="Profilin"/>
    <property type="match status" value="1"/>
</dbReference>
<proteinExistence type="evidence at transcript level"/>
<evidence type="ECO:0000256" key="8">
    <source>
        <dbReference type="RuleBase" id="RU003908"/>
    </source>
</evidence>
<organism evidence="10">
    <name type="scientific">Procambarus clarkii</name>
    <name type="common">Red swamp crayfish</name>
    <dbReference type="NCBI Taxonomy" id="6728"/>
    <lineage>
        <taxon>Eukaryota</taxon>
        <taxon>Metazoa</taxon>
        <taxon>Ecdysozoa</taxon>
        <taxon>Arthropoda</taxon>
        <taxon>Crustacea</taxon>
        <taxon>Multicrustacea</taxon>
        <taxon>Malacostraca</taxon>
        <taxon>Eumalacostraca</taxon>
        <taxon>Eucarida</taxon>
        <taxon>Decapoda</taxon>
        <taxon>Pleocyemata</taxon>
        <taxon>Astacidea</taxon>
        <taxon>Astacoidea</taxon>
        <taxon>Cambaridae</taxon>
        <taxon>Procambarus</taxon>
    </lineage>
</organism>
<name>A0A3G0Z6G9_PROCL</name>
<dbReference type="GO" id="GO:0003785">
    <property type="term" value="F:actin monomer binding"/>
    <property type="evidence" value="ECO:0007669"/>
    <property type="project" value="TreeGrafter"/>
</dbReference>